<dbReference type="InterPro" id="IPR027417">
    <property type="entry name" value="P-loop_NTPase"/>
</dbReference>
<accession>A0A1R3J0W5</accession>
<dbReference type="FunFam" id="1.10.10.10:FF:000322">
    <property type="entry name" value="Probable disease resistance protein At1g63360"/>
    <property type="match status" value="1"/>
</dbReference>
<dbReference type="Pfam" id="PF23559">
    <property type="entry name" value="WHD_DRP"/>
    <property type="match status" value="1"/>
</dbReference>
<gene>
    <name evidence="8" type="ORF">CCACVL1_08381</name>
</gene>
<evidence type="ECO:0000259" key="4">
    <source>
        <dbReference type="Pfam" id="PF00931"/>
    </source>
</evidence>
<dbReference type="InterPro" id="IPR002182">
    <property type="entry name" value="NB-ARC"/>
</dbReference>
<dbReference type="Gramene" id="OMO88463">
    <property type="protein sequence ID" value="OMO88463"/>
    <property type="gene ID" value="CCACVL1_08381"/>
</dbReference>
<dbReference type="Pfam" id="PF18052">
    <property type="entry name" value="Rx_N"/>
    <property type="match status" value="1"/>
</dbReference>
<dbReference type="PANTHER" id="PTHR23155:SF1185">
    <property type="entry name" value="DISEASE RESISTANCE RPP8-LIKE PROTEIN 3-RELATED"/>
    <property type="match status" value="1"/>
</dbReference>
<evidence type="ECO:0000256" key="3">
    <source>
        <dbReference type="ARBA" id="ARBA00022821"/>
    </source>
</evidence>
<dbReference type="CDD" id="cd14798">
    <property type="entry name" value="RX-CC_like"/>
    <property type="match status" value="1"/>
</dbReference>
<dbReference type="Gene3D" id="1.10.10.10">
    <property type="entry name" value="Winged helix-like DNA-binding domain superfamily/Winged helix DNA-binding domain"/>
    <property type="match status" value="1"/>
</dbReference>
<dbReference type="GO" id="GO:0043531">
    <property type="term" value="F:ADP binding"/>
    <property type="evidence" value="ECO:0007669"/>
    <property type="project" value="InterPro"/>
</dbReference>
<feature type="domain" description="Disease resistance R13L4/SHOC-2-like LRR" evidence="7">
    <location>
        <begin position="616"/>
        <end position="937"/>
    </location>
</feature>
<dbReference type="PANTHER" id="PTHR23155">
    <property type="entry name" value="DISEASE RESISTANCE PROTEIN RP"/>
    <property type="match status" value="1"/>
</dbReference>
<dbReference type="InterPro" id="IPR038005">
    <property type="entry name" value="RX-like_CC"/>
</dbReference>
<dbReference type="EMBL" id="AWWV01008984">
    <property type="protein sequence ID" value="OMO88463.1"/>
    <property type="molecule type" value="Genomic_DNA"/>
</dbReference>
<dbReference type="InterPro" id="IPR032675">
    <property type="entry name" value="LRR_dom_sf"/>
</dbReference>
<dbReference type="FunFam" id="3.40.50.300:FF:001091">
    <property type="entry name" value="Probable disease resistance protein At1g61300"/>
    <property type="match status" value="1"/>
</dbReference>
<comment type="caution">
    <text evidence="8">The sequence shown here is derived from an EMBL/GenBank/DDBJ whole genome shotgun (WGS) entry which is preliminary data.</text>
</comment>
<keyword evidence="2" id="KW-0547">Nucleotide-binding</keyword>
<dbReference type="SUPFAM" id="SSF52058">
    <property type="entry name" value="L domain-like"/>
    <property type="match status" value="1"/>
</dbReference>
<feature type="domain" description="Disease resistance protein winged helix" evidence="6">
    <location>
        <begin position="430"/>
        <end position="502"/>
    </location>
</feature>
<dbReference type="InterPro" id="IPR042197">
    <property type="entry name" value="Apaf_helical"/>
</dbReference>
<proteinExistence type="predicted"/>
<dbReference type="OrthoDB" id="646178at2759"/>
<sequence>MEWSGVSSAVTRIGEQLIQEAKYIRGVKDQVERLHRELQWMQSFLLDADTRRSADERIHLWISQVKNLASDAEDVIDTYALKRNGGNLSRYACIFREGRRLHNVRSEIEGIITKVSDLTRQLQTYGVKGLSNGAEGSSSSADHQRRRPFPHIIEDNIVGLDDDIKKLVSVLVDDDDDKISDSNCKVVSICGMGGLGKTTLAKMLYHHSQVRNHFDHLAWIFVSQQFQRRKLWEDILSSFQIMEKEDKKKRDEELAEKLYNFLKEKKCLVILDDIWSTEAWDSIKVAFPLRETTSTKLLLTSRSKEVVSHADRRGHMHELQLLNDEQSWELLFQKIAFLDQRDYSAHGYDPRMEELGKRMVKHCAGLPLAIIVLGGILCKRKSLHDWQIVCENVKSYLRKGKDQGIVDVFKPSYDDLPTYIRPCFLYLSHFPEDYEIQTDRLIKLWIAEGLISIKHDEDGGETLEDVGECYLIELVERYMIQSEKRDVIGRIKTCRIHDVIRDGCLLKAKQENFFHIIDHSDAYPLVNNYSSALTIDHKISRVAAHQHLLVQCIKNPHLRSLLFFPKFFPDEMFERYLPQLKVEYDDEVSCNIIILPIIMLVMLFVILPAINGTWTHILNNFKLLRVLDFEGEDNFGGCKLSDDLGNLIHLRFLSLRNFSFLSSKLPSCLGNLKCLQTLDLRLHYIDYRTAEYSKVHVPNVIWKLRQLRHLYLPEYPRRKPRLRLNTLVHLQTLVNFNMKNCYVADLLRLINLRELEIVWISGAYLAFEKHLIKNPQIITSKHLRCLSFQSNCGFGFMDPTYLIHFFANCASICELRLSWVIMSKLPQHHHFPLDMAYVSLKGIQLEVDPMPTLEKLPNLRILSLDGNAFTGKKMVCSARGFPKLDSLSLKGLHNLEEWKVDEGAMLDLRHLEISYCGELKKLPDGLKFIATLQQLKIVGMPKTFQDKLVPGGEDFHIVQHVSSIISEHIQDSEYSLYKLLLAKKLKPVTSVVSSALSFFDQT</sequence>
<feature type="domain" description="Disease resistance N-terminal" evidence="5">
    <location>
        <begin position="6"/>
        <end position="87"/>
    </location>
</feature>
<protein>
    <submittedName>
        <fullName evidence="8">Disease resistance protein</fullName>
    </submittedName>
</protein>
<dbReference type="Gene3D" id="1.20.5.4130">
    <property type="match status" value="1"/>
</dbReference>
<dbReference type="PRINTS" id="PR00364">
    <property type="entry name" value="DISEASERSIST"/>
</dbReference>
<dbReference type="InterPro" id="IPR041118">
    <property type="entry name" value="Rx_N"/>
</dbReference>
<dbReference type="Pfam" id="PF00931">
    <property type="entry name" value="NB-ARC"/>
    <property type="match status" value="1"/>
</dbReference>
<dbReference type="InterPro" id="IPR036388">
    <property type="entry name" value="WH-like_DNA-bd_sf"/>
</dbReference>
<evidence type="ECO:0000259" key="7">
    <source>
        <dbReference type="Pfam" id="PF23598"/>
    </source>
</evidence>
<dbReference type="Gene3D" id="1.10.8.430">
    <property type="entry name" value="Helical domain of apoptotic protease-activating factors"/>
    <property type="match status" value="1"/>
</dbReference>
<dbReference type="InterPro" id="IPR044974">
    <property type="entry name" value="Disease_R_plants"/>
</dbReference>
<keyword evidence="9" id="KW-1185">Reference proteome</keyword>
<dbReference type="AlphaFoldDB" id="A0A1R3J0W5"/>
<dbReference type="Pfam" id="PF23598">
    <property type="entry name" value="LRR_14"/>
    <property type="match status" value="1"/>
</dbReference>
<dbReference type="FunFam" id="1.10.8.430:FF:000003">
    <property type="entry name" value="Probable disease resistance protein At5g66910"/>
    <property type="match status" value="1"/>
</dbReference>
<name>A0A1R3J0W5_COCAP</name>
<dbReference type="Proteomes" id="UP000188268">
    <property type="component" value="Unassembled WGS sequence"/>
</dbReference>
<evidence type="ECO:0000313" key="9">
    <source>
        <dbReference type="Proteomes" id="UP000188268"/>
    </source>
</evidence>
<feature type="domain" description="NB-ARC" evidence="4">
    <location>
        <begin position="180"/>
        <end position="336"/>
    </location>
</feature>
<evidence type="ECO:0000259" key="6">
    <source>
        <dbReference type="Pfam" id="PF23559"/>
    </source>
</evidence>
<evidence type="ECO:0000256" key="2">
    <source>
        <dbReference type="ARBA" id="ARBA00022741"/>
    </source>
</evidence>
<dbReference type="Gene3D" id="3.40.50.300">
    <property type="entry name" value="P-loop containing nucleotide triphosphate hydrolases"/>
    <property type="match status" value="1"/>
</dbReference>
<dbReference type="SUPFAM" id="SSF52540">
    <property type="entry name" value="P-loop containing nucleoside triphosphate hydrolases"/>
    <property type="match status" value="1"/>
</dbReference>
<reference evidence="8 9" key="1">
    <citation type="submission" date="2013-09" db="EMBL/GenBank/DDBJ databases">
        <title>Corchorus capsularis genome sequencing.</title>
        <authorList>
            <person name="Alam M."/>
            <person name="Haque M.S."/>
            <person name="Islam M.S."/>
            <person name="Emdad E.M."/>
            <person name="Islam M.M."/>
            <person name="Ahmed B."/>
            <person name="Halim A."/>
            <person name="Hossen Q.M.M."/>
            <person name="Hossain M.Z."/>
            <person name="Ahmed R."/>
            <person name="Khan M.M."/>
            <person name="Islam R."/>
            <person name="Rashid M.M."/>
            <person name="Khan S.A."/>
            <person name="Rahman M.S."/>
            <person name="Alam M."/>
        </authorList>
    </citation>
    <scope>NUCLEOTIDE SEQUENCE [LARGE SCALE GENOMIC DNA]</scope>
    <source>
        <strain evidence="9">cv. CVL-1</strain>
        <tissue evidence="8">Whole seedling</tissue>
    </source>
</reference>
<evidence type="ECO:0000259" key="5">
    <source>
        <dbReference type="Pfam" id="PF18052"/>
    </source>
</evidence>
<keyword evidence="3" id="KW-0611">Plant defense</keyword>
<dbReference type="GO" id="GO:0098542">
    <property type="term" value="P:defense response to other organism"/>
    <property type="evidence" value="ECO:0007669"/>
    <property type="project" value="TreeGrafter"/>
</dbReference>
<dbReference type="OMA" id="VFCYCDY"/>
<dbReference type="InterPro" id="IPR058922">
    <property type="entry name" value="WHD_DRP"/>
</dbReference>
<dbReference type="InterPro" id="IPR055414">
    <property type="entry name" value="LRR_R13L4/SHOC2-like"/>
</dbReference>
<organism evidence="8 9">
    <name type="scientific">Corchorus capsularis</name>
    <name type="common">Jute</name>
    <dbReference type="NCBI Taxonomy" id="210143"/>
    <lineage>
        <taxon>Eukaryota</taxon>
        <taxon>Viridiplantae</taxon>
        <taxon>Streptophyta</taxon>
        <taxon>Embryophyta</taxon>
        <taxon>Tracheophyta</taxon>
        <taxon>Spermatophyta</taxon>
        <taxon>Magnoliopsida</taxon>
        <taxon>eudicotyledons</taxon>
        <taxon>Gunneridae</taxon>
        <taxon>Pentapetalae</taxon>
        <taxon>rosids</taxon>
        <taxon>malvids</taxon>
        <taxon>Malvales</taxon>
        <taxon>Malvaceae</taxon>
        <taxon>Grewioideae</taxon>
        <taxon>Apeibeae</taxon>
        <taxon>Corchorus</taxon>
    </lineage>
</organism>
<dbReference type="Gene3D" id="3.80.10.10">
    <property type="entry name" value="Ribonuclease Inhibitor"/>
    <property type="match status" value="1"/>
</dbReference>
<evidence type="ECO:0000313" key="8">
    <source>
        <dbReference type="EMBL" id="OMO88463.1"/>
    </source>
</evidence>
<evidence type="ECO:0000256" key="1">
    <source>
        <dbReference type="ARBA" id="ARBA00022737"/>
    </source>
</evidence>
<keyword evidence="1" id="KW-0677">Repeat</keyword>